<accession>A0A2W5MW19</accession>
<dbReference type="Pfam" id="PF12796">
    <property type="entry name" value="Ank_2"/>
    <property type="match status" value="1"/>
</dbReference>
<dbReference type="InterPro" id="IPR002110">
    <property type="entry name" value="Ankyrin_rpt"/>
</dbReference>
<dbReference type="EMBL" id="QFQB01000094">
    <property type="protein sequence ID" value="PZQ44399.1"/>
    <property type="molecule type" value="Genomic_DNA"/>
</dbReference>
<reference evidence="4 5" key="1">
    <citation type="submission" date="2017-08" db="EMBL/GenBank/DDBJ databases">
        <title>Infants hospitalized years apart are colonized by the same room-sourced microbial strains.</title>
        <authorList>
            <person name="Brooks B."/>
            <person name="Olm M.R."/>
            <person name="Firek B.A."/>
            <person name="Baker R."/>
            <person name="Thomas B.C."/>
            <person name="Morowitz M.J."/>
            <person name="Banfield J.F."/>
        </authorList>
    </citation>
    <scope>NUCLEOTIDE SEQUENCE [LARGE SCALE GENOMIC DNA]</scope>
    <source>
        <strain evidence="4">S2_005_002_R2_29</strain>
    </source>
</reference>
<dbReference type="InterPro" id="IPR036770">
    <property type="entry name" value="Ankyrin_rpt-contain_sf"/>
</dbReference>
<keyword evidence="1" id="KW-0677">Repeat</keyword>
<evidence type="ECO:0000313" key="4">
    <source>
        <dbReference type="EMBL" id="PZQ44399.1"/>
    </source>
</evidence>
<dbReference type="PANTHER" id="PTHR24173:SF74">
    <property type="entry name" value="ANKYRIN REPEAT DOMAIN-CONTAINING PROTEIN 16"/>
    <property type="match status" value="1"/>
</dbReference>
<evidence type="ECO:0000256" key="1">
    <source>
        <dbReference type="ARBA" id="ARBA00022737"/>
    </source>
</evidence>
<protein>
    <submittedName>
        <fullName evidence="4">Uncharacterized protein</fullName>
    </submittedName>
</protein>
<gene>
    <name evidence="4" type="ORF">DI551_10180</name>
</gene>
<comment type="caution">
    <text evidence="4">The sequence shown here is derived from an EMBL/GenBank/DDBJ whole genome shotgun (WGS) entry which is preliminary data.</text>
</comment>
<name>A0A2W5MW19_9BACT</name>
<dbReference type="PANTHER" id="PTHR24173">
    <property type="entry name" value="ANKYRIN REPEAT CONTAINING"/>
    <property type="match status" value="1"/>
</dbReference>
<evidence type="ECO:0000313" key="5">
    <source>
        <dbReference type="Proteomes" id="UP000249417"/>
    </source>
</evidence>
<organism evidence="4 5">
    <name type="scientific">Micavibrio aeruginosavorus</name>
    <dbReference type="NCBI Taxonomy" id="349221"/>
    <lineage>
        <taxon>Bacteria</taxon>
        <taxon>Pseudomonadati</taxon>
        <taxon>Bdellovibrionota</taxon>
        <taxon>Bdellovibrionia</taxon>
        <taxon>Bdellovibrionales</taxon>
        <taxon>Pseudobdellovibrionaceae</taxon>
        <taxon>Micavibrio</taxon>
    </lineage>
</organism>
<feature type="non-terminal residue" evidence="4">
    <location>
        <position position="406"/>
    </location>
</feature>
<evidence type="ECO:0000256" key="2">
    <source>
        <dbReference type="ARBA" id="ARBA00023043"/>
    </source>
</evidence>
<dbReference type="SMART" id="SM00248">
    <property type="entry name" value="ANK"/>
    <property type="match status" value="3"/>
</dbReference>
<dbReference type="Gene3D" id="1.25.40.20">
    <property type="entry name" value="Ankyrin repeat-containing domain"/>
    <property type="match status" value="1"/>
</dbReference>
<dbReference type="Proteomes" id="UP000249417">
    <property type="component" value="Unassembled WGS sequence"/>
</dbReference>
<proteinExistence type="predicted"/>
<feature type="region of interest" description="Disordered" evidence="3">
    <location>
        <begin position="386"/>
        <end position="406"/>
    </location>
</feature>
<dbReference type="SUPFAM" id="SSF48403">
    <property type="entry name" value="Ankyrin repeat"/>
    <property type="match status" value="1"/>
</dbReference>
<dbReference type="AlphaFoldDB" id="A0A2W5MW19"/>
<evidence type="ECO:0000256" key="3">
    <source>
        <dbReference type="SAM" id="MobiDB-lite"/>
    </source>
</evidence>
<sequence>MEKAFPVLIDAKNPVRFQEILEDYTFKLNFSDAWLSLFTLRTGSGDTLLLWAITEGYDDLARTIIDAFPTQNLATRSTMYGDTALHRAIENQRVDIATLLIEKMSPSDLALKTLGGQNALMRTIARGLTDITLPLIAAMNADDLGAKDNKGYTALMDTALHGREVSGEALARKMKSAHIAYKNNDGKSALDIARTNCPELYLLLEKVERGEENLKFHESQDTSDVPDTAAMIKTALETGNASDAAQVGRVILDACTEFAASVQQLQAQSVSSSAKALHQYKELSEEVANMTDSLLSLTERPERLHIPEGVTGKFTLMVRKFLPRLDPYYPLQAGNSELVDTIKESMDASLGVMKSYEDFQKHYPRIREELDTLRASLQEALTIKASDQDQEGTVELSASDLRLQKQ</sequence>
<keyword evidence="2" id="KW-0040">ANK repeat</keyword>